<dbReference type="KEGG" id="ble:BleG1_1704"/>
<evidence type="ECO:0008006" key="4">
    <source>
        <dbReference type="Google" id="ProtNLM"/>
    </source>
</evidence>
<dbReference type="AlphaFoldDB" id="A0A060LVP7"/>
<keyword evidence="1" id="KW-1133">Transmembrane helix</keyword>
<name>A0A060LVP7_9BACI</name>
<feature type="transmembrane region" description="Helical" evidence="1">
    <location>
        <begin position="55"/>
        <end position="74"/>
    </location>
</feature>
<dbReference type="Proteomes" id="UP000027142">
    <property type="component" value="Chromosome"/>
</dbReference>
<evidence type="ECO:0000313" key="2">
    <source>
        <dbReference type="EMBL" id="AIC94282.1"/>
    </source>
</evidence>
<reference evidence="2 3" key="1">
    <citation type="journal article" date="2014" name="Gene">
        <title>A comparative genomic analysis of the alkalitolerant soil bacterium Bacillus lehensis G1.</title>
        <authorList>
            <person name="Noor Y.M."/>
            <person name="Samsulrizal N.H."/>
            <person name="Jema'on N.A."/>
            <person name="Low K.O."/>
            <person name="Ramli A.N."/>
            <person name="Alias N.I."/>
            <person name="Damis S.I."/>
            <person name="Fuzi S.F."/>
            <person name="Isa M.N."/>
            <person name="Murad A.M."/>
            <person name="Raih M.F."/>
            <person name="Bakar F.D."/>
            <person name="Najimudin N."/>
            <person name="Mahadi N.M."/>
            <person name="Illias R.M."/>
        </authorList>
    </citation>
    <scope>NUCLEOTIDE SEQUENCE [LARGE SCALE GENOMIC DNA]</scope>
    <source>
        <strain evidence="2 3">G1</strain>
    </source>
</reference>
<proteinExistence type="predicted"/>
<dbReference type="eggNOG" id="ENOG5030XBB">
    <property type="taxonomic scope" value="Bacteria"/>
</dbReference>
<keyword evidence="3" id="KW-1185">Reference proteome</keyword>
<dbReference type="PATRIC" id="fig|1246626.3.peg.1697"/>
<dbReference type="STRING" id="1246626.BleG1_1704"/>
<sequence length="239" mass="27143">MVVYGTIIGVVGILMIVFSIVLLKTKNYQYLSSFGTRSKEDQEKLLENGLPRKQVILVLWTSVLLLLLLIPVLLSVPGAFPFQLLIYLVSLLGGLTYLSRYEVAEKRKRAFLINGGITTVTMIIAGSVFFIGAQTHDLLIHDDSIEITGPYGSEWPITELVSVEKIKERPSMTRLNGIGTLDVSKGHFRRQHDRERVLVFKEGTESDYLHLQFQNQEIYVNAPSNKQLDEWYEALNSRR</sequence>
<gene>
    <name evidence="2" type="ORF">BleG1_1704</name>
</gene>
<dbReference type="OrthoDB" id="2082701at2"/>
<keyword evidence="1" id="KW-0812">Transmembrane</keyword>
<feature type="transmembrane region" description="Helical" evidence="1">
    <location>
        <begin position="6"/>
        <end position="23"/>
    </location>
</feature>
<keyword evidence="1" id="KW-0472">Membrane</keyword>
<dbReference type="InterPro" id="IPR017259">
    <property type="entry name" value="UCP037672"/>
</dbReference>
<feature type="transmembrane region" description="Helical" evidence="1">
    <location>
        <begin position="110"/>
        <end position="131"/>
    </location>
</feature>
<dbReference type="HOGENOM" id="CLU_097844_0_0_9"/>
<organism evidence="2 3">
    <name type="scientific">Shouchella lehensis G1</name>
    <dbReference type="NCBI Taxonomy" id="1246626"/>
    <lineage>
        <taxon>Bacteria</taxon>
        <taxon>Bacillati</taxon>
        <taxon>Bacillota</taxon>
        <taxon>Bacilli</taxon>
        <taxon>Bacillales</taxon>
        <taxon>Bacillaceae</taxon>
        <taxon>Shouchella</taxon>
    </lineage>
</organism>
<dbReference type="EMBL" id="CP003923">
    <property type="protein sequence ID" value="AIC94282.1"/>
    <property type="molecule type" value="Genomic_DNA"/>
</dbReference>
<protein>
    <recommendedName>
        <fullName evidence="4">Bacterial Pleckstrin homology domain-containing protein</fullName>
    </recommendedName>
</protein>
<evidence type="ECO:0000313" key="3">
    <source>
        <dbReference type="Proteomes" id="UP000027142"/>
    </source>
</evidence>
<feature type="transmembrane region" description="Helical" evidence="1">
    <location>
        <begin position="80"/>
        <end position="98"/>
    </location>
</feature>
<evidence type="ECO:0000256" key="1">
    <source>
        <dbReference type="SAM" id="Phobius"/>
    </source>
</evidence>
<dbReference type="Pfam" id="PF12650">
    <property type="entry name" value="DUF3784"/>
    <property type="match status" value="1"/>
</dbReference>
<accession>A0A060LVP7</accession>